<dbReference type="Gene3D" id="3.90.1750.20">
    <property type="entry name" value="Putative Large Serine Recombinase, Chain B, Domain 2"/>
    <property type="match status" value="1"/>
</dbReference>
<dbReference type="GO" id="GO:0000150">
    <property type="term" value="F:DNA strand exchange activity"/>
    <property type="evidence" value="ECO:0007669"/>
    <property type="project" value="InterPro"/>
</dbReference>
<evidence type="ECO:0000313" key="3">
    <source>
        <dbReference type="Proteomes" id="UP000253752"/>
    </source>
</evidence>
<dbReference type="Pfam" id="PF07508">
    <property type="entry name" value="Recombinase"/>
    <property type="match status" value="1"/>
</dbReference>
<dbReference type="Proteomes" id="UP000253752">
    <property type="component" value="Unassembled WGS sequence"/>
</dbReference>
<feature type="domain" description="Recombinase" evidence="1">
    <location>
        <begin position="204"/>
        <end position="319"/>
    </location>
</feature>
<dbReference type="InterPro" id="IPR038109">
    <property type="entry name" value="DNA_bind_recomb_sf"/>
</dbReference>
<dbReference type="EMBL" id="PPTX01000012">
    <property type="protein sequence ID" value="RDB79092.1"/>
    <property type="molecule type" value="Genomic_DNA"/>
</dbReference>
<dbReference type="GO" id="GO:0003677">
    <property type="term" value="F:DNA binding"/>
    <property type="evidence" value="ECO:0007669"/>
    <property type="project" value="InterPro"/>
</dbReference>
<dbReference type="Gene3D" id="3.40.50.1390">
    <property type="entry name" value="Resolvase, N-terminal catalytic domain"/>
    <property type="match status" value="1"/>
</dbReference>
<reference evidence="2 3" key="1">
    <citation type="journal article" date="2018" name="Elife">
        <title>Discovery and characterization of a prevalent human gut bacterial enzyme sufficient for the inactivation of a family of plant toxins.</title>
        <authorList>
            <person name="Koppel N."/>
            <person name="Bisanz J.E."/>
            <person name="Pandelia M.E."/>
            <person name="Turnbaugh P.J."/>
            <person name="Balskus E.P."/>
        </authorList>
    </citation>
    <scope>NUCLEOTIDE SEQUENCE [LARGE SCALE GENOMIC DNA]</scope>
    <source>
        <strain evidence="2 3">MR1 #12</strain>
    </source>
</reference>
<protein>
    <recommendedName>
        <fullName evidence="1">Recombinase domain-containing protein</fullName>
    </recommendedName>
</protein>
<proteinExistence type="predicted"/>
<sequence>MRHEARGGGVMAGFDLSDVLAAARGIPGAREDGRWRCVVYLSAYDWMSGWLRAPDMPAQSAACKAWLSAHGDARKAETIRNRSAVRNVRAAFDELMRVIENRRADCVVVPDIAVFAPCFSEARFYVEEVLVPMGFRFVDCARGFDTQGGDVRAYFKGLQTEMSDALALHAEHDRLASGGLIRRNVPFGYVFDEDAPCGARVDGEVAAFVPRIFELAAQGRWWRSKLEGQVRELGCPGPRQRANELYGHNRHAIEGWDYAAIRSMVTNPFYTGDFAPERLASIRMRKSGIPIGSFPVIEGHHPALVGRELFEEANEGLARNRYACPTKAEGRRPCRG</sequence>
<evidence type="ECO:0000313" key="2">
    <source>
        <dbReference type="EMBL" id="RDB79092.1"/>
    </source>
</evidence>
<accession>A0A369MQ84</accession>
<evidence type="ECO:0000259" key="1">
    <source>
        <dbReference type="Pfam" id="PF07508"/>
    </source>
</evidence>
<organism evidence="2 3">
    <name type="scientific">Eggerthella lenta</name>
    <name type="common">Eubacterium lentum</name>
    <dbReference type="NCBI Taxonomy" id="84112"/>
    <lineage>
        <taxon>Bacteria</taxon>
        <taxon>Bacillati</taxon>
        <taxon>Actinomycetota</taxon>
        <taxon>Coriobacteriia</taxon>
        <taxon>Eggerthellales</taxon>
        <taxon>Eggerthellaceae</taxon>
        <taxon>Eggerthella</taxon>
    </lineage>
</organism>
<comment type="caution">
    <text evidence="2">The sequence shown here is derived from an EMBL/GenBank/DDBJ whole genome shotgun (WGS) entry which is preliminary data.</text>
</comment>
<dbReference type="AlphaFoldDB" id="A0A369MQ84"/>
<gene>
    <name evidence="2" type="ORF">C1872_08730</name>
</gene>
<name>A0A369MQ84_EGGLN</name>
<dbReference type="InterPro" id="IPR036162">
    <property type="entry name" value="Resolvase-like_N_sf"/>
</dbReference>
<dbReference type="InterPro" id="IPR011109">
    <property type="entry name" value="DNA_bind_recombinase_dom"/>
</dbReference>